<dbReference type="Proteomes" id="UP001150581">
    <property type="component" value="Unassembled WGS sequence"/>
</dbReference>
<dbReference type="EMBL" id="JANBPG010001298">
    <property type="protein sequence ID" value="KAJ1890662.1"/>
    <property type="molecule type" value="Genomic_DNA"/>
</dbReference>
<protein>
    <submittedName>
        <fullName evidence="1">Uncharacterized protein</fullName>
    </submittedName>
</protein>
<gene>
    <name evidence="1" type="ORF">LPJ66_007341</name>
</gene>
<evidence type="ECO:0000313" key="1">
    <source>
        <dbReference type="EMBL" id="KAJ1890662.1"/>
    </source>
</evidence>
<evidence type="ECO:0000313" key="2">
    <source>
        <dbReference type="Proteomes" id="UP001150581"/>
    </source>
</evidence>
<name>A0ACC1I9U5_9FUNG</name>
<accession>A0ACC1I9U5</accession>
<comment type="caution">
    <text evidence="1">The sequence shown here is derived from an EMBL/GenBank/DDBJ whole genome shotgun (WGS) entry which is preliminary data.</text>
</comment>
<feature type="non-terminal residue" evidence="1">
    <location>
        <position position="1"/>
    </location>
</feature>
<organism evidence="1 2">
    <name type="scientific">Kickxella alabastrina</name>
    <dbReference type="NCBI Taxonomy" id="61397"/>
    <lineage>
        <taxon>Eukaryota</taxon>
        <taxon>Fungi</taxon>
        <taxon>Fungi incertae sedis</taxon>
        <taxon>Zoopagomycota</taxon>
        <taxon>Kickxellomycotina</taxon>
        <taxon>Kickxellomycetes</taxon>
        <taxon>Kickxellales</taxon>
        <taxon>Kickxellaceae</taxon>
        <taxon>Kickxella</taxon>
    </lineage>
</organism>
<keyword evidence="2" id="KW-1185">Reference proteome</keyword>
<proteinExistence type="predicted"/>
<sequence length="632" mass="71300">IEGWDTITSVMFCMVTVTTIGFGNKSPSPGYSRILQLIYGPLGILLFGLMLLNTRDVVIQITRRKIRLAKRDFEAKRKKFEQDVALNQVKRRLAARLPQRTWKATLTDLKSRILFSRSHRLRIGIPNWLRKKFDEETVAAGDCDLEMGKHLNEAGKPENVSRPHETLPLDPAMPAEQTSARGMNSPMSATRDRPVQWQERGGVSEQHAEPTPLPMLRTYTAASRISQIRDALSQQSAWQRFYRRILYGGRKRSEDEDGDDMVDEESDGDHGGNDSDDSSHRRFENGVLNNNDENSDHCDNLHADQTLQPESGNMDGNTDRRFKRVMSMASAVGTKVKDKAWKRGKGKLGQRRKTPKGLSDPAKYLFTAILINICFWCMSAGIFYAVERRHWTYFDALYFCYVAYTTIGYGDTVPTTTEGNIVFICLIFVAVALETFLVVSAVNYFTQLINRAMRRTRVQKRITKRQKSLVAYEIRRHIKHPNYNPFGVGEEDHMVQLGLSRLKRGLKHAGNIIRGKKSAKHLFSSQRTIGQRQRDESLTEGFIRHTTGMGGFNPSGWQPPSPQVSPNFAPSIVQEYSMSPQPTPASHSSDAEISTASDVGLPKSETYGHSTTATESECNSRSNLDSQISKNA</sequence>
<reference evidence="1" key="1">
    <citation type="submission" date="2022-07" db="EMBL/GenBank/DDBJ databases">
        <title>Phylogenomic reconstructions and comparative analyses of Kickxellomycotina fungi.</title>
        <authorList>
            <person name="Reynolds N.K."/>
            <person name="Stajich J.E."/>
            <person name="Barry K."/>
            <person name="Grigoriev I.V."/>
            <person name="Crous P."/>
            <person name="Smith M.E."/>
        </authorList>
    </citation>
    <scope>NUCLEOTIDE SEQUENCE</scope>
    <source>
        <strain evidence="1">Benny 63K</strain>
    </source>
</reference>